<reference evidence="2 3" key="1">
    <citation type="submission" date="2019-12" db="EMBL/GenBank/DDBJ databases">
        <title>Comparative genomics gives insights into the taxonomy of the Azoarcus-Aromatoleum group and reveals separate origins of nif in the plant-associated Azoarcus and non-plant-associated Aromatoleum sub-groups.</title>
        <authorList>
            <person name="Lafos M."/>
            <person name="Maluk M."/>
            <person name="Batista M."/>
            <person name="Junghare M."/>
            <person name="Carmona M."/>
            <person name="Faoro H."/>
            <person name="Cruz L.M."/>
            <person name="Battistoni F."/>
            <person name="De Souza E."/>
            <person name="Pedrosa F."/>
            <person name="Chen W.-M."/>
            <person name="Poole P.S."/>
            <person name="Dixon R.A."/>
            <person name="James E.K."/>
        </authorList>
    </citation>
    <scope>NUCLEOTIDE SEQUENCE [LARGE SCALE GENOMIC DNA]</scope>
    <source>
        <strain evidence="2 3">22Lin</strain>
    </source>
</reference>
<dbReference type="PANTHER" id="PTHR33608:SF12">
    <property type="entry name" value="DUF58 DOMAIN-CONTAINING PROTEIN"/>
    <property type="match status" value="1"/>
</dbReference>
<dbReference type="RefSeq" id="WP_169262736.1">
    <property type="nucleotide sequence ID" value="NZ_WTVQ01000075.1"/>
</dbReference>
<organism evidence="2 3">
    <name type="scientific">Aromatoleum diolicum</name>
    <dbReference type="NCBI Taxonomy" id="75796"/>
    <lineage>
        <taxon>Bacteria</taxon>
        <taxon>Pseudomonadati</taxon>
        <taxon>Pseudomonadota</taxon>
        <taxon>Betaproteobacteria</taxon>
        <taxon>Rhodocyclales</taxon>
        <taxon>Rhodocyclaceae</taxon>
        <taxon>Aromatoleum</taxon>
    </lineage>
</organism>
<gene>
    <name evidence="2" type="ORF">GPA25_22950</name>
</gene>
<comment type="caution">
    <text evidence="2">The sequence shown here is derived from an EMBL/GenBank/DDBJ whole genome shotgun (WGS) entry which is preliminary data.</text>
</comment>
<sequence length="317" mass="33804">MTAADTSAIAPTLRDLIAQRERVAAGMLRRGGVTGDGAGTHRATPLGRGMDFAEVRAYQPGDDLRSMDWRHTARRGRPFTKCFHEERERPLLVFIDLGPTMRFGTRVAFKSVLAARTAALLAWATVDAGDRIGGVVWDGRTHRDVRPRGREAGALDLLRHLADTGPTAGSPTAPQASAAGGLAPPLRALARAARPGTQVVLLSDFHALDAAAERELLQLRSGARLTLIQVFDALEATPPPAGIYRIGDAQGEQTLDLRTAAARAAYGAPFRARRDRLASLARRLGAAMIPLATDDDPLLALRTLLGLQCGPQSATHA</sequence>
<evidence type="ECO:0000313" key="2">
    <source>
        <dbReference type="EMBL" id="NMG77615.1"/>
    </source>
</evidence>
<evidence type="ECO:0000313" key="3">
    <source>
        <dbReference type="Proteomes" id="UP000648984"/>
    </source>
</evidence>
<proteinExistence type="predicted"/>
<dbReference type="Proteomes" id="UP000648984">
    <property type="component" value="Unassembled WGS sequence"/>
</dbReference>
<evidence type="ECO:0000259" key="1">
    <source>
        <dbReference type="Pfam" id="PF01882"/>
    </source>
</evidence>
<name>A0ABX1QIX8_9RHOO</name>
<dbReference type="InterPro" id="IPR002881">
    <property type="entry name" value="DUF58"/>
</dbReference>
<dbReference type="EMBL" id="WTVQ01000075">
    <property type="protein sequence ID" value="NMG77615.1"/>
    <property type="molecule type" value="Genomic_DNA"/>
</dbReference>
<dbReference type="PANTHER" id="PTHR33608">
    <property type="entry name" value="BLL2464 PROTEIN"/>
    <property type="match status" value="1"/>
</dbReference>
<keyword evidence="3" id="KW-1185">Reference proteome</keyword>
<feature type="domain" description="DUF58" evidence="1">
    <location>
        <begin position="54"/>
        <end position="274"/>
    </location>
</feature>
<protein>
    <submittedName>
        <fullName evidence="2">DUF58 domain-containing protein</fullName>
    </submittedName>
</protein>
<dbReference type="Pfam" id="PF01882">
    <property type="entry name" value="DUF58"/>
    <property type="match status" value="1"/>
</dbReference>
<accession>A0ABX1QIX8</accession>